<evidence type="ECO:0000256" key="2">
    <source>
        <dbReference type="ARBA" id="ARBA00022525"/>
    </source>
</evidence>
<feature type="region of interest" description="Disordered" evidence="4">
    <location>
        <begin position="1602"/>
        <end position="1624"/>
    </location>
</feature>
<keyword evidence="9" id="KW-1185">Reference proteome</keyword>
<feature type="transmembrane region" description="Helical" evidence="5">
    <location>
        <begin position="36"/>
        <end position="61"/>
    </location>
</feature>
<evidence type="ECO:0000259" key="7">
    <source>
        <dbReference type="Pfam" id="PF17210"/>
    </source>
</evidence>
<evidence type="ECO:0000313" key="8">
    <source>
        <dbReference type="EMBL" id="ABU58280.1"/>
    </source>
</evidence>
<evidence type="ECO:0000313" key="9">
    <source>
        <dbReference type="Proteomes" id="UP000000263"/>
    </source>
</evidence>
<dbReference type="SUPFAM" id="SSF117074">
    <property type="entry name" value="Hypothetical protein PA1324"/>
    <property type="match status" value="11"/>
</dbReference>
<keyword evidence="3" id="KW-0732">Signal</keyword>
<dbReference type="InterPro" id="IPR033764">
    <property type="entry name" value="Sdr_B"/>
</dbReference>
<keyword evidence="2" id="KW-0964">Secreted</keyword>
<dbReference type="Proteomes" id="UP000000263">
    <property type="component" value="Chromosome"/>
</dbReference>
<dbReference type="HOGENOM" id="CLU_223279_0_0_0"/>
<evidence type="ECO:0000256" key="5">
    <source>
        <dbReference type="SAM" id="Phobius"/>
    </source>
</evidence>
<name>A7NLA7_ROSCS</name>
<protein>
    <submittedName>
        <fullName evidence="8">Conserved repeat domain</fullName>
    </submittedName>
</protein>
<dbReference type="KEGG" id="rca:Rcas_2197"/>
<feature type="domain" description="SD-repeat containing protein B" evidence="7">
    <location>
        <begin position="4423"/>
        <end position="4494"/>
    </location>
</feature>
<feature type="region of interest" description="Disordered" evidence="4">
    <location>
        <begin position="2775"/>
        <end position="2820"/>
    </location>
</feature>
<feature type="domain" description="DUF11" evidence="6">
    <location>
        <begin position="3382"/>
        <end position="3509"/>
    </location>
</feature>
<feature type="region of interest" description="Disordered" evidence="4">
    <location>
        <begin position="368"/>
        <end position="388"/>
    </location>
</feature>
<dbReference type="InterPro" id="IPR026466">
    <property type="entry name" value="Fim_isopep_form_D2_dom"/>
</dbReference>
<feature type="region of interest" description="Disordered" evidence="4">
    <location>
        <begin position="1218"/>
        <end position="1241"/>
    </location>
</feature>
<feature type="domain" description="SD-repeat containing protein B" evidence="7">
    <location>
        <begin position="4743"/>
        <end position="4852"/>
    </location>
</feature>
<feature type="domain" description="SD-repeat containing protein B" evidence="7">
    <location>
        <begin position="3966"/>
        <end position="4045"/>
    </location>
</feature>
<comment type="subcellular location">
    <subcellularLocation>
        <location evidence="1">Secreted</location>
    </subcellularLocation>
</comment>
<dbReference type="Gene3D" id="2.60.40.740">
    <property type="match status" value="9"/>
</dbReference>
<keyword evidence="5" id="KW-0812">Transmembrane</keyword>
<dbReference type="Pfam" id="PF01345">
    <property type="entry name" value="DUF11"/>
    <property type="match status" value="2"/>
</dbReference>
<dbReference type="InterPro" id="IPR001434">
    <property type="entry name" value="OmcB-like_DUF11"/>
</dbReference>
<keyword evidence="5" id="KW-0472">Membrane</keyword>
<dbReference type="InterPro" id="IPR013783">
    <property type="entry name" value="Ig-like_fold"/>
</dbReference>
<reference evidence="8 9" key="1">
    <citation type="submission" date="2007-08" db="EMBL/GenBank/DDBJ databases">
        <title>Complete sequence of Roseiflexus castenholzii DSM 13941.</title>
        <authorList>
            <consortium name="US DOE Joint Genome Institute"/>
            <person name="Copeland A."/>
            <person name="Lucas S."/>
            <person name="Lapidus A."/>
            <person name="Barry K."/>
            <person name="Glavina del Rio T."/>
            <person name="Dalin E."/>
            <person name="Tice H."/>
            <person name="Pitluck S."/>
            <person name="Thompson L.S."/>
            <person name="Brettin T."/>
            <person name="Bruce D."/>
            <person name="Detter J.C."/>
            <person name="Han C."/>
            <person name="Tapia R."/>
            <person name="Schmutz J."/>
            <person name="Larimer F."/>
            <person name="Land M."/>
            <person name="Hauser L."/>
            <person name="Kyrpides N."/>
            <person name="Mikhailova N."/>
            <person name="Bryant D.A."/>
            <person name="Hanada S."/>
            <person name="Tsukatani Y."/>
            <person name="Richardson P."/>
        </authorList>
    </citation>
    <scope>NUCLEOTIDE SEQUENCE [LARGE SCALE GENOMIC DNA]</scope>
    <source>
        <strain evidence="9">DSM 13941 / HLO8</strain>
    </source>
</reference>
<dbReference type="EMBL" id="CP000804">
    <property type="protein sequence ID" value="ABU58280.1"/>
    <property type="molecule type" value="Genomic_DNA"/>
</dbReference>
<feature type="domain" description="SD-repeat containing protein B" evidence="7">
    <location>
        <begin position="4631"/>
        <end position="4739"/>
    </location>
</feature>
<dbReference type="NCBIfam" id="TIGR01451">
    <property type="entry name" value="B_ant_repeat"/>
    <property type="match status" value="4"/>
</dbReference>
<feature type="domain" description="SD-repeat containing protein B" evidence="7">
    <location>
        <begin position="4194"/>
        <end position="4272"/>
    </location>
</feature>
<sequence length="5203" mass="539633">MKVTHYQVTACYVLHKSTSQNQERDRTMRRRPTLRFAPLLTLLVGALTIGSFFLGTIALAAGNPLPVATVNSASGLIGEPVTLTVTFDNASTGTGDQTGYGPYIDLFLDTTGPDGAPSFDGLVTTDIRATYLNQPLPGLELITISGPTYVHPLTGQTLSVPGYGTRFQNGDTIAVLTLPFGSFTNTQPPAPIDVTLRISNLADLGTPLPVTAIAGFRYGADPLDNPGADPPIRQTTPSDADVTPILWRLTKTYLGPEDETATGRNYPRRYRLDVDIAEGQPVTNLQITDTLSNSMRITGNTAAQMSARLYNTPGVPTEVFNPANLSGTATPAAPGGTLVYTFGDKTGVRGVDASFEFEFYIPRDTSAATPTVPQGTDSTLANNTGSSSATWTPIDTRDAPTSITITLPPDAHTLQQHSLATQKSVTPVDRATLAPTGGVIIPGQTLLRYDIDFQVSDYFAVQNVYLEDIISDGQRLFVRTSGGPSTVPTLQVENAYVTGASPTRMNVATAPFGGANTIVYEQRFTTRSTPLSDPTSPPSGSVFVINTPAPSSSGTTYVRFNISQELIARGFSGRLVGGDIPNAGGAPQNNNPPLFGPTQGRITFYAEVKDEFSDDFPSGDRSVDQLDILRNTVPQIRGEQINTTTINNPTPTVIGQATDDTAASVELPIGDRSKTLYALNGQTTNLGDPVTVQPGDLVTYRLTYRLPISSFENIRLIDFPPLPVFPVPDRMFFDAAAAPGTIPGANMVTRGPSDTYLTTINPPTTVRVATTANITGYNPAGIGSFSGAPTTIDGVALANGDRVLVKDQTDARQNGVYVVVDATTGAWNRAADFDTPRELTNGPLVGVTAGATNANQHFRQSNQNFNTFNTDPITWAPFITTDAAGNSFTLNFGWHDDVDGGRRSSLIDVLVTLRVADAAFANDLFLTNQLRVSESSTNAGSKDFDEIVMFEVIRPNVTINKGIVGYNASGLTLGGVTFNPPDGPTTFTGAPVYTNTQALAIGASDSLVLTDAGDRVRYAIVLQNEARGDAYDVTVTDAIPSAYARPATLAAANFAVRRGDGTLLTGDVVSGTVRVATTAPLTGATFTTTPNNGQFTNAPRTIDGVTLNVGDRVLVKDQTSATQNGVYVVTAVFPGVNQATLTRADDFDDNTELTGGYRVAVLGGLSSNANRAFSATGPITLNTTPVTWSDAGISDYYATYNPLTGAFSVVLADNYTAGNTTAPTRDDRRGGLSRGASGPSSNIVGVTNGSNTIIITYDVTLGDNVEPNQQIINTATLTNVATSDGGIDDLPDPFDTALVTIRRPEIAKTLTATEIENATNARQQAVIGELVTYTLILTVPEGVMSNAALTDTLDVGLAFVDVTGVTASPSLSFVGGGLPTVGATPANTTIGAGGQTLVFNFGAITNSDRNNAADETIAITYRAVVLNTVANQSGAQRNNRADFSWDVPGQGSYALLPVETENVTIIEPTLAVGKTLPPGPYDAGDTIDYTITISHTAGSQTDAYDAVITDTLPIDPFGSGSLILTPAVLSVTDSASLLTTADFTLTGSDATSWTLSNPTPIDVAQGRTISIVVRGTLSNAAMPGATITNTAFLRWTSLDGNPGQRSTHAADSTERTGADGPGGALNDYAATGSATFVIPTVTPGKALVATSEAHTSDSNVTIGEIVRFRIAIGGPEASVYAFSLVDRLPPGLTFLNDGSARFAFIANSNITTAGVYDVAPVSCPAINPTGVATLADVLNPTILPSSSINCTFGDSNISSNETTNQDVYGSGTDVFFRFGNLSNNDNDADEEFIVVEFNAIVDNDTTDPNDAGDVRNNTVVARMNPPGFGAFETDPSAPTSVTVVEPNIAFNAATNNKTATPTSGDAFDLITYTVTFANATGAMVSDAFDARILDTLPADVTLIPASISVSSAGGCATGVTNASAGNTVDVTIGRVPPGCNVTITYQATLNVSVVPGQAITNTASLTYTSLPGNTGTGGFFGSTAGTSGSATGERNGSGGINDYAGSDTAMVTIVAPALAKRIVATSEAHTADPLVLADFNNAGFDGFLPGSVFTGGNNTWDDAPGNVTVFSTFVRIAGNSTERGGGFITFATPVDLSNHTALALSARLVAGNGANNIDIHLQDADGTNWRWRFPASNFTTSTFTLVPQNLLGPNSTTIAAGTTPGLDLRNIVRLEIRGDDGTAQFDIDIDAVIAFGNIAAPGEIVRYRLVTTIPEGTSPNLQLLDRIPTGMRFINDNTARVAFVSTNGITSTSAGAQVPALSGTGLNITGNQDSVVGLSLAVGSGNGLAIGEGTAFDGNVSSSNDVLTDTDTYNNGSDVFFRLGNIVNNDNDDDLEFIVIEFNAQVLNVFNVGNQSGVGLNNDFQYFRNGSQVGSTSAQNGINRITVVEPQINNLSKTLASAPPVDAGDVFTYTLRFANGVAWPTSPAVPVRVATTGNIAGFNATGGFGGTGQFANAPATVDGVTLNVGDRILVRSQTNAAENGIYTLVFIDPFTGARVWDRATDMDDTAELALGYRVFVQEGATLAGRTYYLDEPVPTINAGALNWREVAPAMTVAVATTGSLGGANFNSSGGLLGRGTLTTTATTIDGIPVNATNFPVGTRILVKNQSTAANGVYQVTGFTSPTLTLERVPEFDSHLEAVIGAQVYVTGGTINAGRTFAVQTAPSETPITTSTNFEIVDQVAAFDVTVFDQLPPTLELLGVQIDAPTGTTATNGSTLGVGGVISYTLDRLDSVQDITAGRNDVVITATVRVVTGTVASAQITNTARVQYTSLPGARGTLSNPTGSNVDAGTAGTQNGERTGQGVLNPTNNTPPSNNGIRNNYSVGAIALNHLAAPMFDKQFQGGSISDDDSSVPGTSGASVAVGEAVLYDLRVTLPEGTTNNLRVVDAVPDGMRFDTSFNGGLGYQIVTTAGGSLAENFSDPAAVASPTLSVSGTGTLGQDGVDALFSFGNVTIADDNNPNNNSFIIRVRLIATNTAANQSGASRDNGGALRYTNGYSGGDNELRDPTEPRVTIIEPTPSILKSVSGAAADAGDPITYTLRIENIALRSEMDAYDVVISDTIAPELINPTIVAVNVTGAPDVSAADFEIATVGPDRILRTTAPITLPLGATVTITFTGDLTSTVTTDQIITNRASMFWSSTPGTNPDERTGADVPNPPECSSLPGDCNLDSTQLNNYGLISSVTTTAIAPVVVSKSVVEGIAPSTPGTDVTIGEIVTYRLAVSLPEGVTSGLVITDTVPSGMAYLPGSATLITGTLATGDPPLAGGHPTDAGSLAFNGVFSDTTDPSVTPIGSGQFLNGTGIRFEFDQITLPGDNDARNNTFFIRYQVVVLDVAGNTGFSGSQKTLTNSGQFDVPSTPQPPTDLLIDPNGATVTVVEPELAIAKSVTPASGDAGDAVTYTITLSHTARSLADAFDVAISDALPATVGSSLTAPITIANVNATHSVDGDITGNFSVAGNTLTTTTPFTLPRGETVTLTITGVLRQSVQPGEVITNTAVLTSTSLPGPNQDLSPDATGVSDGTDRERSRSSSSSATHSVGQGAFSKAILSTSATHTSGTDVTIGEVISYTLIVDLPEGTIRDLTLTDDLPAGLDYEGVTVITDAAQSGGLLTQDFAGTVPSITVTGGAGSGDDVTFTFTGDVVVTGDNDAANNRFLVVARVRALNEPGMVGLIPPGQTILTNTATMRYTDGSNITRAFTDTETVRVVEPQLTITKDIVQMVANAGDPITITLTVTNIGASDAFDVVITDTLPPEFDADTTSFGTAGSDYPATFTPSRTGNQVRYEGGPIPVGATMTFTFRVNLTGTVTPGTTITNTARMAQSTSLPGDDPTERVQTPVESSDTLTIRSNSLSGFVYVDSDNDGVFDTGESGIGGVTITLSGTDHLGNSVLLTTTTTITGFYRFDNLYPGVYTLLETQPSGYLDGTDAIGTQGGATGNDVLSNIVLPVDTSTNGENNNFGEIPAARIAGFVYEDDNNDGVFDTGENGIGGVTVTLTGTDDLGNPVNLTTTTTITGFYAFDNLRPGTYTVSETQPSGYLDGLDTAGTLGGDTTVNDRIASIALPPGAASLNNNFGELRPASLSGLVYRDDNNNGSRDGSEPGISGVTITLTGTDDLGNPVNLTTTTTITGFYTFDNLRPGTYTVIETQPSGYFDGAETVGTAGGSILSNDVIGNITLNAGVAATGYDFGEVPAARIAGFVYEDDDNDGVFDTGENGIGGVTITLTGTDDLGNPVSLTTTTTITGFYAFDNLRPGTYTVSETQPSGYLDGRDTAGTLGGDTMINDRIAGITLPPGGASLNNNFGELRPASLSGLVYRDDNDNGVPDAGEPGISGVTITLTGTDDLGNSVLLTTTTTITGFYTFDNLRPGTYTVSETQPAAYNDGRDRVGTEGGDLSNDQVSTIVLGAGVDAANYDFGELGTFVSGVVWIDTNRDGTLDSGESGRLGGVTITLRDSLGNVVSTTTTLADGSYRFDNLPAGNYTIEQMQPTGYGSSTPNTLSVTVPLTGLTDQNFGETVSTLSGFVYVDSDNDGVFDTGESGIGGVTVTLLDGVGNVVSTTLTMADGSYRFENLLAGTYTISETQPLIYSDGQDSVGTIGGAPVGTLVSNDVIGDIVLPAGIDGITYNFGELANAGLGDRVWLDRNGDGVQDAGEPGIGGVTVYLDLNNNGSLNAGEPTVTTDADGRYFFGGLAGGTYTVRVDATTLPAGVSQTYDLDGATATPHTAIASLAAGATRTDVDFGYRGSASIGDRVWLDRNGDGAQDVGEPGIGGVTVYLDLNNNGARDPNEPFDATDASGNYLIDGLHAGTYTVRIDASTLPGGIDATYDLDGIGTPGMVTGVTLSDGQARIDVDFGYQGSASIGDRVWNDANANGIQEGGETGVSGIVVALYDSTGTLLITTTTDLNGNYLFDNLPAGTYTVGIGATPGRSISPRGAGSDPALDSDVDRTTRRSNLITLSTGEARRDLDIGLYQLASVGSLVWLDRDLDGIHEADEPGIGGIEVRLLRSDGTLVATRTTDANGYYMFTDVEPGEYRIAFSVPPGYYVSPPHRGSDRGNDSDADPATGQTPIFTLTPGQIDPTWYLGLSPISPTAIQLTRFSVERSANGIVIRWETAAEFQTRGFHIERSASGSRNDAARITDRLIPARGSIGSGAAYVWSDTTAAPGVRYTYWLVEETTDGSTHIYGPATSEATTGGTYTVVLPLIIR</sequence>
<gene>
    <name evidence="8" type="ordered locus">Rcas_2197</name>
</gene>
<feature type="domain" description="SD-repeat containing protein B" evidence="7">
    <location>
        <begin position="4971"/>
        <end position="5082"/>
    </location>
</feature>
<dbReference type="STRING" id="383372.Rcas_2197"/>
<feature type="compositionally biased region" description="Polar residues" evidence="4">
    <location>
        <begin position="3501"/>
        <end position="3512"/>
    </location>
</feature>
<feature type="domain" description="SD-repeat containing protein B" evidence="7">
    <location>
        <begin position="4856"/>
        <end position="4967"/>
    </location>
</feature>
<organism evidence="8 9">
    <name type="scientific">Roseiflexus castenholzii (strain DSM 13941 / HLO8)</name>
    <dbReference type="NCBI Taxonomy" id="383372"/>
    <lineage>
        <taxon>Bacteria</taxon>
        <taxon>Bacillati</taxon>
        <taxon>Chloroflexota</taxon>
        <taxon>Chloroflexia</taxon>
        <taxon>Chloroflexales</taxon>
        <taxon>Roseiflexineae</taxon>
        <taxon>Roseiflexaceae</taxon>
        <taxon>Roseiflexus</taxon>
    </lineage>
</organism>
<dbReference type="PANTHER" id="PTHR23303:SF15">
    <property type="entry name" value="COLOSSIN-A"/>
    <property type="match status" value="1"/>
</dbReference>
<feature type="domain" description="SD-repeat containing protein B" evidence="7">
    <location>
        <begin position="4079"/>
        <end position="4159"/>
    </location>
</feature>
<feature type="region of interest" description="Disordered" evidence="4">
    <location>
        <begin position="5043"/>
        <end position="5064"/>
    </location>
</feature>
<dbReference type="Gene3D" id="2.60.40.10">
    <property type="entry name" value="Immunoglobulins"/>
    <property type="match status" value="11"/>
</dbReference>
<feature type="domain" description="DUF11" evidence="6">
    <location>
        <begin position="3711"/>
        <end position="3823"/>
    </location>
</feature>
<dbReference type="PANTHER" id="PTHR23303">
    <property type="entry name" value="CARBOXYPEPTIDASE REGULATORY REGION-CONTAINING"/>
    <property type="match status" value="1"/>
</dbReference>
<dbReference type="NCBIfam" id="TIGR04226">
    <property type="entry name" value="RrgB_K2N_iso_D2"/>
    <property type="match status" value="1"/>
</dbReference>
<evidence type="ECO:0000256" key="1">
    <source>
        <dbReference type="ARBA" id="ARBA00004613"/>
    </source>
</evidence>
<dbReference type="InterPro" id="IPR047589">
    <property type="entry name" value="DUF11_rpt"/>
</dbReference>
<dbReference type="InterPro" id="IPR051417">
    <property type="entry name" value="SDr/BOS_complex"/>
</dbReference>
<feature type="domain" description="SD-repeat containing protein B" evidence="7">
    <location>
        <begin position="4307"/>
        <end position="4407"/>
    </location>
</feature>
<accession>A7NLA7</accession>
<feature type="compositionally biased region" description="Low complexity" evidence="4">
    <location>
        <begin position="2808"/>
        <end position="2818"/>
    </location>
</feature>
<dbReference type="eggNOG" id="COG4932">
    <property type="taxonomic scope" value="Bacteria"/>
</dbReference>
<feature type="region of interest" description="Disordered" evidence="4">
    <location>
        <begin position="3501"/>
        <end position="3538"/>
    </location>
</feature>
<feature type="compositionally biased region" description="Polar residues" evidence="4">
    <location>
        <begin position="2780"/>
        <end position="2807"/>
    </location>
</feature>
<dbReference type="Pfam" id="PF17210">
    <property type="entry name" value="SdrD_B"/>
    <property type="match status" value="11"/>
</dbReference>
<evidence type="ECO:0000256" key="3">
    <source>
        <dbReference type="ARBA" id="ARBA00022729"/>
    </source>
</evidence>
<evidence type="ECO:0000256" key="4">
    <source>
        <dbReference type="SAM" id="MobiDB-lite"/>
    </source>
</evidence>
<dbReference type="GO" id="GO:0005576">
    <property type="term" value="C:extracellular region"/>
    <property type="evidence" value="ECO:0007669"/>
    <property type="project" value="UniProtKB-SubCell"/>
</dbReference>
<feature type="domain" description="SD-repeat containing protein B" evidence="7">
    <location>
        <begin position="4517"/>
        <end position="4588"/>
    </location>
</feature>
<keyword evidence="5" id="KW-1133">Transmembrane helix</keyword>
<feature type="domain" description="SD-repeat containing protein B" evidence="7">
    <location>
        <begin position="3851"/>
        <end position="3931"/>
    </location>
</feature>
<proteinExistence type="predicted"/>
<evidence type="ECO:0000259" key="6">
    <source>
        <dbReference type="Pfam" id="PF01345"/>
    </source>
</evidence>